<protein>
    <submittedName>
        <fullName evidence="2">Uncharacterized protein</fullName>
    </submittedName>
</protein>
<dbReference type="Proteomes" id="UP000007755">
    <property type="component" value="Unassembled WGS sequence"/>
</dbReference>
<evidence type="ECO:0000313" key="2">
    <source>
        <dbReference type="EMBL" id="EGI60750.1"/>
    </source>
</evidence>
<feature type="region of interest" description="Disordered" evidence="1">
    <location>
        <begin position="26"/>
        <end position="56"/>
    </location>
</feature>
<sequence>MEIIRFFGYLRSTVYDVTKYTVLEQSNEGSSEEELLERTHREDLRSRRKGSSADFGGPRAIVARPLLRTAAFVGMDSATLQRACKRFRPRIEAVIQAGENNCAL</sequence>
<feature type="compositionally biased region" description="Basic and acidic residues" evidence="1">
    <location>
        <begin position="36"/>
        <end position="45"/>
    </location>
</feature>
<gene>
    <name evidence="2" type="ORF">G5I_11022</name>
</gene>
<keyword evidence="3" id="KW-1185">Reference proteome</keyword>
<accession>F4WYH1</accession>
<evidence type="ECO:0000313" key="3">
    <source>
        <dbReference type="Proteomes" id="UP000007755"/>
    </source>
</evidence>
<proteinExistence type="predicted"/>
<reference evidence="2" key="1">
    <citation type="submission" date="2011-02" db="EMBL/GenBank/DDBJ databases">
        <title>The genome of the leaf-cutting ant Acromyrmex echinatior suggests key adaptations to social evolution and fungus farming.</title>
        <authorList>
            <person name="Nygaard S."/>
            <person name="Zhang G."/>
        </authorList>
    </citation>
    <scope>NUCLEOTIDE SEQUENCE</scope>
</reference>
<evidence type="ECO:0000256" key="1">
    <source>
        <dbReference type="SAM" id="MobiDB-lite"/>
    </source>
</evidence>
<dbReference type="InParanoid" id="F4WYH1"/>
<dbReference type="AlphaFoldDB" id="F4WYH1"/>
<organism evidence="3">
    <name type="scientific">Acromyrmex echinatior</name>
    <name type="common">Panamanian leafcutter ant</name>
    <name type="synonym">Acromyrmex octospinosus echinatior</name>
    <dbReference type="NCBI Taxonomy" id="103372"/>
    <lineage>
        <taxon>Eukaryota</taxon>
        <taxon>Metazoa</taxon>
        <taxon>Ecdysozoa</taxon>
        <taxon>Arthropoda</taxon>
        <taxon>Hexapoda</taxon>
        <taxon>Insecta</taxon>
        <taxon>Pterygota</taxon>
        <taxon>Neoptera</taxon>
        <taxon>Endopterygota</taxon>
        <taxon>Hymenoptera</taxon>
        <taxon>Apocrita</taxon>
        <taxon>Aculeata</taxon>
        <taxon>Formicoidea</taxon>
        <taxon>Formicidae</taxon>
        <taxon>Myrmicinae</taxon>
        <taxon>Acromyrmex</taxon>
    </lineage>
</organism>
<dbReference type="EMBL" id="GL888442">
    <property type="protein sequence ID" value="EGI60750.1"/>
    <property type="molecule type" value="Genomic_DNA"/>
</dbReference>
<name>F4WYH1_ACREC</name>